<keyword evidence="3" id="KW-1185">Reference proteome</keyword>
<accession>A0A0G4G5V6</accession>
<protein>
    <submittedName>
        <fullName evidence="2">Uncharacterized protein</fullName>
    </submittedName>
</protein>
<dbReference type="Proteomes" id="UP000041254">
    <property type="component" value="Unassembled WGS sequence"/>
</dbReference>
<keyword evidence="1" id="KW-0812">Transmembrane</keyword>
<dbReference type="PhylomeDB" id="A0A0G4G5V6"/>
<dbReference type="EMBL" id="CDMY01000570">
    <property type="protein sequence ID" value="CEM23481.1"/>
    <property type="molecule type" value="Genomic_DNA"/>
</dbReference>
<gene>
    <name evidence="2" type="ORF">Vbra_17052</name>
</gene>
<proteinExistence type="predicted"/>
<name>A0A0G4G5V6_VITBC</name>
<dbReference type="AlphaFoldDB" id="A0A0G4G5V6"/>
<keyword evidence="1" id="KW-1133">Transmembrane helix</keyword>
<reference evidence="2 3" key="1">
    <citation type="submission" date="2014-11" db="EMBL/GenBank/DDBJ databases">
        <authorList>
            <person name="Zhu J."/>
            <person name="Qi W."/>
            <person name="Song R."/>
        </authorList>
    </citation>
    <scope>NUCLEOTIDE SEQUENCE [LARGE SCALE GENOMIC DNA]</scope>
</reference>
<evidence type="ECO:0000256" key="1">
    <source>
        <dbReference type="SAM" id="Phobius"/>
    </source>
</evidence>
<organism evidence="2 3">
    <name type="scientific">Vitrella brassicaformis (strain CCMP3155)</name>
    <dbReference type="NCBI Taxonomy" id="1169540"/>
    <lineage>
        <taxon>Eukaryota</taxon>
        <taxon>Sar</taxon>
        <taxon>Alveolata</taxon>
        <taxon>Colpodellida</taxon>
        <taxon>Vitrellaceae</taxon>
        <taxon>Vitrella</taxon>
    </lineage>
</organism>
<dbReference type="InParanoid" id="A0A0G4G5V6"/>
<keyword evidence="1" id="KW-0472">Membrane</keyword>
<sequence length="269" mass="28377">MSSASPALDDIDATRPAAAARAMPSRSVIIHALDLATYTAAVAAVAAADEGSAINGCVCPSQHPPACRVCVAAGDQDPSPSPSSCVHDVCVKETMTQRPGSCLVMDVVSEVWGKQRRVRLCLPDVPAKMRFYWALLSKRFILAGLWMVALGASMLDVKLAGIVAMSGLVGDPLLAFLNVLLVYGTYHNMAVQFAACTYGVITMAAVLLYAPFGYAATLLLVCAKIALCSPWSALVAQTRLFNEAELWHLLAAGDIQPGGELTDEHDDGL</sequence>
<dbReference type="VEuPathDB" id="CryptoDB:Vbra_17052"/>
<feature type="transmembrane region" description="Helical" evidence="1">
    <location>
        <begin position="136"/>
        <end position="155"/>
    </location>
</feature>
<evidence type="ECO:0000313" key="3">
    <source>
        <dbReference type="Proteomes" id="UP000041254"/>
    </source>
</evidence>
<evidence type="ECO:0000313" key="2">
    <source>
        <dbReference type="EMBL" id="CEM23481.1"/>
    </source>
</evidence>
<feature type="transmembrane region" description="Helical" evidence="1">
    <location>
        <begin position="190"/>
        <end position="210"/>
    </location>
</feature>
<feature type="transmembrane region" description="Helical" evidence="1">
    <location>
        <begin position="161"/>
        <end position="183"/>
    </location>
</feature>